<dbReference type="AlphaFoldDB" id="A0A8H6M1N0"/>
<keyword evidence="3" id="KW-1185">Reference proteome</keyword>
<feature type="region of interest" description="Disordered" evidence="1">
    <location>
        <begin position="280"/>
        <end position="340"/>
    </location>
</feature>
<feature type="compositionally biased region" description="Low complexity" evidence="1">
    <location>
        <begin position="80"/>
        <end position="100"/>
    </location>
</feature>
<reference evidence="2 3" key="1">
    <citation type="submission" date="2020-07" db="EMBL/GenBank/DDBJ databases">
        <title>Comparative genomics of pyrophilous fungi reveals a link between fire events and developmental genes.</title>
        <authorList>
            <consortium name="DOE Joint Genome Institute"/>
            <person name="Steindorff A.S."/>
            <person name="Carver A."/>
            <person name="Calhoun S."/>
            <person name="Stillman K."/>
            <person name="Liu H."/>
            <person name="Lipzen A."/>
            <person name="Pangilinan J."/>
            <person name="Labutti K."/>
            <person name="Bruns T.D."/>
            <person name="Grigoriev I.V."/>
        </authorList>
    </citation>
    <scope>NUCLEOTIDE SEQUENCE [LARGE SCALE GENOMIC DNA]</scope>
    <source>
        <strain evidence="2 3">CBS 144469</strain>
    </source>
</reference>
<accession>A0A8H6M1N0</accession>
<feature type="compositionally biased region" description="Low complexity" evidence="1">
    <location>
        <begin position="238"/>
        <end position="259"/>
    </location>
</feature>
<evidence type="ECO:0000313" key="2">
    <source>
        <dbReference type="EMBL" id="KAF6748382.1"/>
    </source>
</evidence>
<organism evidence="2 3">
    <name type="scientific">Ephemerocybe angulata</name>
    <dbReference type="NCBI Taxonomy" id="980116"/>
    <lineage>
        <taxon>Eukaryota</taxon>
        <taxon>Fungi</taxon>
        <taxon>Dikarya</taxon>
        <taxon>Basidiomycota</taxon>
        <taxon>Agaricomycotina</taxon>
        <taxon>Agaricomycetes</taxon>
        <taxon>Agaricomycetidae</taxon>
        <taxon>Agaricales</taxon>
        <taxon>Agaricineae</taxon>
        <taxon>Psathyrellaceae</taxon>
        <taxon>Ephemerocybe</taxon>
    </lineage>
</organism>
<evidence type="ECO:0000256" key="1">
    <source>
        <dbReference type="SAM" id="MobiDB-lite"/>
    </source>
</evidence>
<feature type="region of interest" description="Disordered" evidence="1">
    <location>
        <begin position="80"/>
        <end position="129"/>
    </location>
</feature>
<gene>
    <name evidence="2" type="ORF">DFP72DRAFT_575251</name>
</gene>
<dbReference type="Proteomes" id="UP000521943">
    <property type="component" value="Unassembled WGS sequence"/>
</dbReference>
<proteinExistence type="predicted"/>
<feature type="region of interest" description="Disordered" evidence="1">
    <location>
        <begin position="222"/>
        <end position="259"/>
    </location>
</feature>
<protein>
    <submittedName>
        <fullName evidence="2">Uncharacterized protein</fullName>
    </submittedName>
</protein>
<sequence length="493" mass="54000">MASAFAALNRIFHKPRSSQPTQMLDDDQALELAANDFEPYFPTQLYPDHLEYPTASDFITWSPPTHPRQQQQILIPDATATPATSSPSSLTSQSTQGTATRAHPRPQAQPVHSAAPSRRNTQQMPPYRQQMHQQLPALVTQPAGQPVVFDLDLEEQWNHQGGSASAAQFEAQQQQPSYAALNLNLNLNLANPSLSPASSFSSLSPSQVPLPLTPGIAGVPTMAQQLQHPGPPLTPSELSTMSNGSSTPSASSSLPNRSSGYSFQAASPYLTHESLRRASVAAGMPPSPSSPSSPYQHQHQHQRNASAPGYHPYANNGRYQPQQQHRRSPLHQQQNSRASPLGQAGYAGIVAEDFVGGATDAYTAQFEKMRQGQVVQGGYPMQQQGYFEQQQRQFYPSSAPQESQQQRSQRTLARRLATGTGRAPLLHRHRLRPMLRPIHPTLRIRARLLRMALARRSLLAPLLRPSPRALLSPARTLPGIWTTTPTTRSCSAI</sequence>
<name>A0A8H6M1N0_9AGAR</name>
<dbReference type="EMBL" id="JACGCI010000071">
    <property type="protein sequence ID" value="KAF6748382.1"/>
    <property type="molecule type" value="Genomic_DNA"/>
</dbReference>
<comment type="caution">
    <text evidence="2">The sequence shown here is derived from an EMBL/GenBank/DDBJ whole genome shotgun (WGS) entry which is preliminary data.</text>
</comment>
<dbReference type="OrthoDB" id="6365676at2759"/>
<evidence type="ECO:0000313" key="3">
    <source>
        <dbReference type="Proteomes" id="UP000521943"/>
    </source>
</evidence>